<dbReference type="SMART" id="SM00184">
    <property type="entry name" value="RING"/>
    <property type="match status" value="1"/>
</dbReference>
<dbReference type="GO" id="GO:0008270">
    <property type="term" value="F:zinc ion binding"/>
    <property type="evidence" value="ECO:0007669"/>
    <property type="project" value="UniProtKB-KW"/>
</dbReference>
<evidence type="ECO:0000256" key="1">
    <source>
        <dbReference type="PROSITE-ProRule" id="PRU00175"/>
    </source>
</evidence>
<protein>
    <recommendedName>
        <fullName evidence="3">RING-type domain-containing protein</fullName>
    </recommendedName>
</protein>
<keyword evidence="5" id="KW-1185">Reference proteome</keyword>
<sequence length="284" mass="31893">MLSIKPSTDTRHALHNIRKRISVSPDTNSTTRTKADDHSTSHPIYPSQRHTTALIIMKSSQSPPQDPPPLPLKVDEIDDNDKCIICMERVVNVKFKSCNHSMTCRECTDENMRRGMPCPLCRKSMSGYRVGKFVDSIGAHGLWPTSLKNLTQLASGEGFNEYSQDLFVGNEGPYLRWKEVFDVLEIVGVGAEGGGESLEQQVLKITASEDMERLRALAKLCSREFFSDESLLVAVSRRILEVLVLAMPPPVEEKKVRGKIVKAFTSSILGRQITRLLFSERKKF</sequence>
<evidence type="ECO:0000256" key="2">
    <source>
        <dbReference type="SAM" id="MobiDB-lite"/>
    </source>
</evidence>
<keyword evidence="1" id="KW-0479">Metal-binding</keyword>
<dbReference type="AlphaFoldDB" id="A0A9W7BJ86"/>
<accession>A0A9W7BJ86</accession>
<evidence type="ECO:0000313" key="5">
    <source>
        <dbReference type="Proteomes" id="UP001165085"/>
    </source>
</evidence>
<dbReference type="Gene3D" id="3.30.40.10">
    <property type="entry name" value="Zinc/RING finger domain, C3HC4 (zinc finger)"/>
    <property type="match status" value="1"/>
</dbReference>
<keyword evidence="1" id="KW-0862">Zinc</keyword>
<comment type="caution">
    <text evidence="4">The sequence shown here is derived from an EMBL/GenBank/DDBJ whole genome shotgun (WGS) entry which is preliminary data.</text>
</comment>
<organism evidence="4 5">
    <name type="scientific">Triparma strigata</name>
    <dbReference type="NCBI Taxonomy" id="1606541"/>
    <lineage>
        <taxon>Eukaryota</taxon>
        <taxon>Sar</taxon>
        <taxon>Stramenopiles</taxon>
        <taxon>Ochrophyta</taxon>
        <taxon>Bolidophyceae</taxon>
        <taxon>Parmales</taxon>
        <taxon>Triparmaceae</taxon>
        <taxon>Triparma</taxon>
    </lineage>
</organism>
<feature type="domain" description="RING-type" evidence="3">
    <location>
        <begin position="83"/>
        <end position="122"/>
    </location>
</feature>
<dbReference type="PROSITE" id="PS50089">
    <property type="entry name" value="ZF_RING_2"/>
    <property type="match status" value="1"/>
</dbReference>
<name>A0A9W7BJ86_9STRA</name>
<dbReference type="Pfam" id="PF13920">
    <property type="entry name" value="zf-C3HC4_3"/>
    <property type="match status" value="1"/>
</dbReference>
<proteinExistence type="predicted"/>
<dbReference type="SUPFAM" id="SSF57850">
    <property type="entry name" value="RING/U-box"/>
    <property type="match status" value="1"/>
</dbReference>
<gene>
    <name evidence="4" type="ORF">TrST_g13842</name>
</gene>
<dbReference type="Proteomes" id="UP001165085">
    <property type="component" value="Unassembled WGS sequence"/>
</dbReference>
<dbReference type="EMBL" id="BRXY01000388">
    <property type="protein sequence ID" value="GMH91694.1"/>
    <property type="molecule type" value="Genomic_DNA"/>
</dbReference>
<keyword evidence="1" id="KW-0863">Zinc-finger</keyword>
<reference evidence="5" key="1">
    <citation type="journal article" date="2023" name="Commun. Biol.">
        <title>Genome analysis of Parmales, the sister group of diatoms, reveals the evolutionary specialization of diatoms from phago-mixotrophs to photoautotrophs.</title>
        <authorList>
            <person name="Ban H."/>
            <person name="Sato S."/>
            <person name="Yoshikawa S."/>
            <person name="Yamada K."/>
            <person name="Nakamura Y."/>
            <person name="Ichinomiya M."/>
            <person name="Sato N."/>
            <person name="Blanc-Mathieu R."/>
            <person name="Endo H."/>
            <person name="Kuwata A."/>
            <person name="Ogata H."/>
        </authorList>
    </citation>
    <scope>NUCLEOTIDE SEQUENCE [LARGE SCALE GENOMIC DNA]</scope>
    <source>
        <strain evidence="5">NIES 3701</strain>
    </source>
</reference>
<evidence type="ECO:0000259" key="3">
    <source>
        <dbReference type="PROSITE" id="PS50089"/>
    </source>
</evidence>
<dbReference type="OrthoDB" id="5855668at2759"/>
<dbReference type="InterPro" id="IPR013083">
    <property type="entry name" value="Znf_RING/FYVE/PHD"/>
</dbReference>
<evidence type="ECO:0000313" key="4">
    <source>
        <dbReference type="EMBL" id="GMH91694.1"/>
    </source>
</evidence>
<feature type="region of interest" description="Disordered" evidence="2">
    <location>
        <begin position="19"/>
        <end position="45"/>
    </location>
</feature>
<dbReference type="InterPro" id="IPR001841">
    <property type="entry name" value="Znf_RING"/>
</dbReference>